<dbReference type="Pfam" id="PF07549">
    <property type="entry name" value="Sec_GG"/>
    <property type="match status" value="1"/>
</dbReference>
<proteinExistence type="inferred from homology"/>
<dbReference type="GO" id="GO:0065002">
    <property type="term" value="P:intracellular protein transmembrane transport"/>
    <property type="evidence" value="ECO:0007669"/>
    <property type="project" value="UniProtKB-UniRule"/>
</dbReference>
<dbReference type="PRINTS" id="PR00702">
    <property type="entry name" value="ACRIFLAVINRP"/>
</dbReference>
<evidence type="ECO:0000256" key="10">
    <source>
        <dbReference type="HAMAP-Rule" id="MF_01463"/>
    </source>
</evidence>
<dbReference type="PANTHER" id="PTHR30081:SF1">
    <property type="entry name" value="PROTEIN TRANSLOCASE SUBUNIT SECD"/>
    <property type="match status" value="1"/>
</dbReference>
<dbReference type="GO" id="GO:0005886">
    <property type="term" value="C:plasma membrane"/>
    <property type="evidence" value="ECO:0007669"/>
    <property type="project" value="UniProtKB-SubCell"/>
</dbReference>
<keyword evidence="2 10" id="KW-0813">Transport</keyword>
<evidence type="ECO:0000256" key="8">
    <source>
        <dbReference type="ARBA" id="ARBA00023010"/>
    </source>
</evidence>
<evidence type="ECO:0000256" key="2">
    <source>
        <dbReference type="ARBA" id="ARBA00022448"/>
    </source>
</evidence>
<evidence type="ECO:0000313" key="17">
    <source>
        <dbReference type="Proteomes" id="UP000252266"/>
    </source>
</evidence>
<dbReference type="GO" id="GO:0006605">
    <property type="term" value="P:protein targeting"/>
    <property type="evidence" value="ECO:0007669"/>
    <property type="project" value="UniProtKB-UniRule"/>
</dbReference>
<evidence type="ECO:0000313" key="15">
    <source>
        <dbReference type="EMBL" id="SOB91333.1"/>
    </source>
</evidence>
<dbReference type="InterPro" id="IPR048634">
    <property type="entry name" value="SecD_SecF_C"/>
</dbReference>
<dbReference type="NCBIfam" id="TIGR01129">
    <property type="entry name" value="secD"/>
    <property type="match status" value="1"/>
</dbReference>
<accession>A0A154KTA8</accession>
<evidence type="ECO:0000256" key="7">
    <source>
        <dbReference type="ARBA" id="ARBA00022989"/>
    </source>
</evidence>
<keyword evidence="4" id="KW-0997">Cell inner membrane</keyword>
<keyword evidence="5 10" id="KW-0812">Transmembrane</keyword>
<dbReference type="SUPFAM" id="SSF82866">
    <property type="entry name" value="Multidrug efflux transporter AcrB transmembrane domain"/>
    <property type="match status" value="1"/>
</dbReference>
<evidence type="ECO:0000313" key="14">
    <source>
        <dbReference type="EMBL" id="RCK45573.1"/>
    </source>
</evidence>
<dbReference type="NCBIfam" id="TIGR00916">
    <property type="entry name" value="2A0604s01"/>
    <property type="match status" value="1"/>
</dbReference>
<feature type="transmembrane region" description="Helical" evidence="10">
    <location>
        <begin position="362"/>
        <end position="380"/>
    </location>
</feature>
<feature type="transmembrane region" description="Helical" evidence="10">
    <location>
        <begin position="486"/>
        <end position="510"/>
    </location>
</feature>
<comment type="subunit">
    <text evidence="10">Forms a complex with SecF. Part of the essential Sec protein translocation apparatus which comprises SecA, SecYEG and auxiliary proteins SecDF-YajC and YidC.</text>
</comment>
<feature type="transmembrane region" description="Helical" evidence="10">
    <location>
        <begin position="413"/>
        <end position="434"/>
    </location>
</feature>
<dbReference type="FunFam" id="3.30.1360.200:FF:000002">
    <property type="entry name" value="Preprotein translocase subunit SecD"/>
    <property type="match status" value="1"/>
</dbReference>
<dbReference type="Proteomes" id="UP000219068">
    <property type="component" value="Unassembled WGS sequence"/>
</dbReference>
<dbReference type="InterPro" id="IPR054384">
    <property type="entry name" value="SecDF_P1_head"/>
</dbReference>
<keyword evidence="6 10" id="KW-0653">Protein transport</keyword>
<feature type="domain" description="Protein translocase subunit SecDF P1" evidence="12">
    <location>
        <begin position="149"/>
        <end position="208"/>
    </location>
</feature>
<dbReference type="RefSeq" id="WP_062959952.1">
    <property type="nucleotide sequence ID" value="NZ_JALLPZ010000001.1"/>
</dbReference>
<dbReference type="PANTHER" id="PTHR30081">
    <property type="entry name" value="PROTEIN-EXPORT MEMBRANE PROTEIN SEC"/>
    <property type="match status" value="1"/>
</dbReference>
<evidence type="ECO:0000256" key="5">
    <source>
        <dbReference type="ARBA" id="ARBA00022692"/>
    </source>
</evidence>
<evidence type="ECO:0000313" key="16">
    <source>
        <dbReference type="Proteomes" id="UP000219068"/>
    </source>
</evidence>
<dbReference type="GO" id="GO:0015450">
    <property type="term" value="F:protein-transporting ATPase activity"/>
    <property type="evidence" value="ECO:0007669"/>
    <property type="project" value="InterPro"/>
</dbReference>
<dbReference type="EMBL" id="JPWJ01000014">
    <property type="protein sequence ID" value="RCK45573.1"/>
    <property type="molecule type" value="Genomic_DNA"/>
</dbReference>
<dbReference type="Pfam" id="PF21760">
    <property type="entry name" value="SecD_1st"/>
    <property type="match status" value="1"/>
</dbReference>
<keyword evidence="3 10" id="KW-1003">Cell membrane</keyword>
<evidence type="ECO:0000259" key="13">
    <source>
        <dbReference type="Pfam" id="PF22599"/>
    </source>
</evidence>
<dbReference type="Gene3D" id="1.20.1640.10">
    <property type="entry name" value="Multidrug efflux transporter AcrB transmembrane domain"/>
    <property type="match status" value="1"/>
</dbReference>
<comment type="similarity">
    <text evidence="10">Belongs to the SecD/SecF family. SecD subfamily.</text>
</comment>
<dbReference type="HAMAP" id="MF_01463_B">
    <property type="entry name" value="SecD_B"/>
    <property type="match status" value="1"/>
</dbReference>
<dbReference type="EMBL" id="OBMM01000001">
    <property type="protein sequence ID" value="SOB91333.1"/>
    <property type="molecule type" value="Genomic_DNA"/>
</dbReference>
<evidence type="ECO:0000256" key="6">
    <source>
        <dbReference type="ARBA" id="ARBA00022927"/>
    </source>
</evidence>
<gene>
    <name evidence="10" type="primary">secD</name>
    <name evidence="15" type="ORF">SAMN05428964_101383</name>
    <name evidence="14" type="ORF">TH44_21165</name>
</gene>
<dbReference type="Gene3D" id="3.30.1360.200">
    <property type="match status" value="1"/>
</dbReference>
<dbReference type="FunFam" id="1.20.1640.10:FF:000004">
    <property type="entry name" value="Protein translocase subunit SecD"/>
    <property type="match status" value="1"/>
</dbReference>
<dbReference type="InterPro" id="IPR055344">
    <property type="entry name" value="SecD_SecF_C_bact"/>
</dbReference>
<feature type="domain" description="SecDF P1 head subdomain" evidence="13">
    <location>
        <begin position="240"/>
        <end position="341"/>
    </location>
</feature>
<dbReference type="AlphaFoldDB" id="A0A154KTA8"/>
<dbReference type="Proteomes" id="UP000252266">
    <property type="component" value="Unassembled WGS sequence"/>
</dbReference>
<evidence type="ECO:0000256" key="9">
    <source>
        <dbReference type="ARBA" id="ARBA00023136"/>
    </source>
</evidence>
<feature type="domain" description="Protein export membrane protein SecD/SecF C-terminal" evidence="11">
    <location>
        <begin position="343"/>
        <end position="515"/>
    </location>
</feature>
<reference evidence="15 16" key="2">
    <citation type="submission" date="2017-08" db="EMBL/GenBank/DDBJ databases">
        <authorList>
            <person name="de Groot N.N."/>
        </authorList>
    </citation>
    <scope>NUCLEOTIDE SEQUENCE [LARGE SCALE GENOMIC DNA]</scope>
    <source>
        <strain evidence="15 16">USBA 78</strain>
    </source>
</reference>
<comment type="caution">
    <text evidence="10">Lacks conserved residue(s) required for the propagation of feature annotation.</text>
</comment>
<keyword evidence="9 10" id="KW-0472">Membrane</keyword>
<dbReference type="InterPro" id="IPR022646">
    <property type="entry name" value="SecD/SecF_CS"/>
</dbReference>
<dbReference type="GO" id="GO:0043952">
    <property type="term" value="P:protein transport by the Sec complex"/>
    <property type="evidence" value="ECO:0007669"/>
    <property type="project" value="UniProtKB-UniRule"/>
</dbReference>
<dbReference type="InterPro" id="IPR048631">
    <property type="entry name" value="SecD_1st"/>
</dbReference>
<evidence type="ECO:0000256" key="4">
    <source>
        <dbReference type="ARBA" id="ARBA00022519"/>
    </source>
</evidence>
<evidence type="ECO:0000259" key="11">
    <source>
        <dbReference type="Pfam" id="PF02355"/>
    </source>
</evidence>
<dbReference type="Pfam" id="PF02355">
    <property type="entry name" value="SecD_SecF_C"/>
    <property type="match status" value="1"/>
</dbReference>
<comment type="function">
    <text evidence="10">Part of the Sec protein translocase complex. Interacts with the SecYEG preprotein conducting channel. SecDF uses the proton motive force (PMF) to complete protein translocation after the ATP-dependent function of SecA.</text>
</comment>
<name>A0A154KTA8_9PROT</name>
<reference evidence="14 17" key="1">
    <citation type="submission" date="2014-07" db="EMBL/GenBank/DDBJ databases">
        <title>Draft genome sequence of Thalassospira xiamenensis IB13.</title>
        <authorList>
            <person name="Lai Q."/>
            <person name="Shao Z."/>
        </authorList>
    </citation>
    <scope>NUCLEOTIDE SEQUENCE [LARGE SCALE GENOMIC DNA]</scope>
    <source>
        <strain evidence="14 17">IB13</strain>
    </source>
</reference>
<dbReference type="InterPro" id="IPR001036">
    <property type="entry name" value="Acrflvin-R"/>
</dbReference>
<evidence type="ECO:0000259" key="12">
    <source>
        <dbReference type="Pfam" id="PF21760"/>
    </source>
</evidence>
<feature type="transmembrane region" description="Helical" evidence="10">
    <location>
        <begin position="455"/>
        <end position="480"/>
    </location>
</feature>
<dbReference type="InterPro" id="IPR022813">
    <property type="entry name" value="SecD/SecF_arch_bac"/>
</dbReference>
<evidence type="ECO:0000256" key="1">
    <source>
        <dbReference type="ARBA" id="ARBA00004651"/>
    </source>
</evidence>
<keyword evidence="7 10" id="KW-1133">Transmembrane helix</keyword>
<dbReference type="Gene3D" id="3.30.70.3400">
    <property type="match status" value="2"/>
</dbReference>
<organism evidence="14 17">
    <name type="scientific">Thalassospira xiamenensis</name>
    <dbReference type="NCBI Taxonomy" id="220697"/>
    <lineage>
        <taxon>Bacteria</taxon>
        <taxon>Pseudomonadati</taxon>
        <taxon>Pseudomonadota</taxon>
        <taxon>Alphaproteobacteria</taxon>
        <taxon>Rhodospirillales</taxon>
        <taxon>Thalassospiraceae</taxon>
        <taxon>Thalassospira</taxon>
    </lineage>
</organism>
<protein>
    <recommendedName>
        <fullName evidence="10">Protein translocase subunit SecD</fullName>
    </recommendedName>
</protein>
<dbReference type="Pfam" id="PF22599">
    <property type="entry name" value="SecDF_P1_head"/>
    <property type="match status" value="1"/>
</dbReference>
<sequence>MLYFTKWKAALVLLVCALGVIYAAPNFLPKGTFATDASYLPGKQINLGLDLRGGSHMLLEVDINSVIRERYEALGDTIRSTLREERIRYRPRDAGLNGAEVTVVNADEVEKARDLIRNVEPDTVMSGEGNNIIVSYTDQARKELVDRAISQSLEVVRRRVDELGTTEPSIQRQGEDRIVVQVPGLDDPSRLRAILGRTAKMNFHLVNEEKTASEARATGLPPGTMILPSADAGDRAAGINEYLIDRRVVVSGDNLVDSQPTFNEGRPVVSFRFDAAGGARFGDMTSKNAGRRLAIILDGEVISAPRINEPILGGNGIITGQFSVQEANDLSLLLRAGALPAPMQILEERSVGPGLGQDSVEAGEIAAILGLVFVVAFMVISYGRFGVYADIALLINLILVLAVMSVLQATLTLPGIAGIVLTVGMAVDANVLIFERIREERNNGRTIINAIDAGYRSAMSTILDANLTTLIAALVLFSFGSGPIKGFAVTLAIGIVTSMFSAIWVTRLLIAVWVKRRRPTELVI</sequence>
<evidence type="ECO:0000256" key="3">
    <source>
        <dbReference type="ARBA" id="ARBA00022475"/>
    </source>
</evidence>
<dbReference type="InterPro" id="IPR005791">
    <property type="entry name" value="SecD"/>
</dbReference>
<keyword evidence="8 10" id="KW-0811">Translocation</keyword>
<feature type="transmembrane region" description="Helical" evidence="10">
    <location>
        <begin position="387"/>
        <end position="407"/>
    </location>
</feature>
<comment type="subcellular location">
    <subcellularLocation>
        <location evidence="1 10">Cell membrane</location>
        <topology evidence="1 10">Multi-pass membrane protein</topology>
    </subcellularLocation>
</comment>